<feature type="region of interest" description="Disordered" evidence="2">
    <location>
        <begin position="1633"/>
        <end position="1683"/>
    </location>
</feature>
<name>A0A086KER3_TOXGO</name>
<proteinExistence type="predicted"/>
<feature type="compositionally biased region" description="Polar residues" evidence="2">
    <location>
        <begin position="1635"/>
        <end position="1644"/>
    </location>
</feature>
<keyword evidence="1" id="KW-0175">Coiled coil</keyword>
<feature type="region of interest" description="Disordered" evidence="2">
    <location>
        <begin position="1019"/>
        <end position="1044"/>
    </location>
</feature>
<feature type="coiled-coil region" evidence="1">
    <location>
        <begin position="1248"/>
        <end position="1296"/>
    </location>
</feature>
<feature type="coiled-coil region" evidence="1">
    <location>
        <begin position="869"/>
        <end position="994"/>
    </location>
</feature>
<dbReference type="Proteomes" id="UP000028828">
    <property type="component" value="Unassembled WGS sequence"/>
</dbReference>
<evidence type="ECO:0000256" key="1">
    <source>
        <dbReference type="SAM" id="Coils"/>
    </source>
</evidence>
<accession>A0A086KER3</accession>
<reference evidence="3 4" key="1">
    <citation type="submission" date="2014-03" db="EMBL/GenBank/DDBJ databases">
        <authorList>
            <person name="Sibley D."/>
            <person name="Venepally P."/>
            <person name="Karamycheva S."/>
            <person name="Hadjithomas M."/>
            <person name="Khan A."/>
            <person name="Brunk B."/>
            <person name="Roos D."/>
            <person name="Caler E."/>
            <person name="Lorenzi H."/>
        </authorList>
    </citation>
    <scope>NUCLEOTIDE SEQUENCE [LARGE SCALE GENOMIC DNA]</scope>
    <source>
        <strain evidence="4">p89</strain>
    </source>
</reference>
<dbReference type="EMBL" id="AEYI02000985">
    <property type="protein sequence ID" value="KFG42881.1"/>
    <property type="molecule type" value="Genomic_DNA"/>
</dbReference>
<protein>
    <submittedName>
        <fullName evidence="3">Uncharacterized protein</fullName>
    </submittedName>
</protein>
<organism evidence="3 4">
    <name type="scientific">Toxoplasma gondii p89</name>
    <dbReference type="NCBI Taxonomy" id="943119"/>
    <lineage>
        <taxon>Eukaryota</taxon>
        <taxon>Sar</taxon>
        <taxon>Alveolata</taxon>
        <taxon>Apicomplexa</taxon>
        <taxon>Conoidasida</taxon>
        <taxon>Coccidia</taxon>
        <taxon>Eucoccidiorida</taxon>
        <taxon>Eimeriorina</taxon>
        <taxon>Sarcocystidae</taxon>
        <taxon>Toxoplasma</taxon>
    </lineage>
</organism>
<feature type="coiled-coil region" evidence="1">
    <location>
        <begin position="1564"/>
        <end position="1594"/>
    </location>
</feature>
<feature type="coiled-coil region" evidence="1">
    <location>
        <begin position="335"/>
        <end position="448"/>
    </location>
</feature>
<feature type="coiled-coil region" evidence="1">
    <location>
        <begin position="1357"/>
        <end position="1391"/>
    </location>
</feature>
<feature type="coiled-coil region" evidence="1">
    <location>
        <begin position="545"/>
        <end position="579"/>
    </location>
</feature>
<feature type="region of interest" description="Disordered" evidence="2">
    <location>
        <begin position="2435"/>
        <end position="2547"/>
    </location>
</feature>
<dbReference type="OrthoDB" id="330270at2759"/>
<sequence length="2547" mass="281852">MPSTIVRLSDTMESRAAWQPRGTENVGRARRPCAARCRSGSCNAFAESRTQKLAPLVSLSVEPSSLYFHDVAIGRTYVKSVKVLNHLRHAVSVEVTCTLPALFRCRPQSFRIAAHGFQRIEILLTVQDASSAEFSSARGLRETTAYNAQECCSGVFTLRGAFGVQRFAAYFTLCSEFAQKASDVYDVSSLSSNRSTEQRAQSPGSISSCSRRFDAQTALVTNRCSNKFSGALTQAESCALPERRSLVEAPPPKPFLPICTRGSVYLHGLPPMRDGRARRLKMNSTTNALNRCHSVSPQRLLCNRVRLRACGDCGPSGMQEAEWNMAQERPTGMAAKILADVRSELEEAVKQAEKAERREQKLRAALDGTDCQQGQVRGVRHEYSPLLTPAPQEAELKALVEQLEIENRSLSRIIQEMRTTVARKCQQIGQLTDEISRQSQELQKIQLENFTLRQRAQRSLQELCEAGGCRSTAASLRCATLRRPPDANDNEIMGASTARLAEENRCLRMMAHEKAQLVQREAELSSLRNVGSTYDTFSVSDRQVISKLNSRLKETLLKLQQAEQKADDIQAQYESKIYAIEQSGRRLPLHVDAEAQTVASLSTLYPFRQFGELQRQAASALSQDVHQRFAKLEQEKSDKTVEFTRLLDAKNAHIGQLSADMAGAIEQHATERRNLLGRLAALEMQLRTQTEKLDNMTVSLAGSNAAKEEALKIRDQDMERHERFRLSIQHKVRGLEQQLQVKSEQLKETIQSLDVLQRFVRAASLDLPHSAASTQASPAKTGMATPVLKIPEEFNVVSAPPNHMKPSSVSDVSCRTNISQGYETRQRASEHDSRADDIGCLSEGHPEILPLSERVCSLTAAFLMQSHALGLAEARAYDLQKECRELQARVYQSIARNETEESRSHQLVNETFMRDRVRVLERTAEQLRNENHLSLQKIKQLELGEARLQDECKLLREERQTWKRRLDAVHQDHIDRAERERKEHEHLLETLKHSFERLHFSPPYDDDIAQQWRIGGSSDYEQLPMPAFDTASGKRGHDEQSTRANLSGSCHRLIAAIQELTNVITVVTNKISMVNASGAVLDKAACSHSSRNVAFSFSSDLRLDLPNPVAHVEVASSPNDAAYGSPLGRTKVRTCAGSCAESFTEDSREPKGVDTEVLAGPLIQQLCELFLAVGRRFVTAERRASFSQLLGSLCYKQWQLQNAREAASIRDRNVLRQQVQALQMQVRADEASQDRMVARLCGLYQQRCRDLEDQREAAVRDLRFHEAKCSQLTLQLEKGKEHMAALQRRLSFLQASAKERELLAEATAEEKAMSRLQSYKKEITESLLSQAGIATSGADGVYPTGHSYPGKGLSDQLAQERRDRAALHLALKEAQRRHALSENRLEQAKKQVTVVAELLRHVSKEHAIIVDGELVESPAEGYRGASLSADEPKVFWGLRPPSVPEQAATDILGVAPVAQLRSEIATLREVVHQREMDNERQEVALSHSRLEANMLRQRNEALNDEIRASLTQLDEARHSLEESAILRQRLEDVELWANRMNETHQAEINTLKQAQEFHLQRAVAENTEKTKEQLREAAEANRQLKEQNLGLQGEIKMLNFKVQRFRESTMRHLSLQTHFKSTIEEWLRGVDFGSDGSNDTRTSHPQPPRRGAPNVASKEISGKQKRGVNPMVGSRRQAPSDPVPYQVMRPGYVPLDAVRSVLETLIQVCVQLGAAEQNTLEQRIADEPDTVLSASPTSLLLEPLSRPGPSMALDSQAILQGQRLVILCLYSKLVERLPELRNNLPAPMKATSDPFPLTTAFPRFSCTSPSRLVSTLDIPALLGTTENAGGCSRCSSMDLAWRAKCRLPLERGSQQTEVELGARRLQSLLQLCLQNIVVARCAQEIITEHITALQKKPDCHADPALPLSQNSGETVGGIQGQLRLSTRFRSTESPVAAGQGANSLFYLSNALPLLCLLHHAAGEAIPTLEKADSVAESLAVKLGIIFSIPVTVPEKRSPPQTSFWGLPTCGQSDTLLHPHSCSDHASATPLYRNIHRTFAFPTQKKGVFCQAASIKRLSHKHARPQIATLANRRGAWERTTDTKKDLTAAQLSMKCGRSPSKPYSAPILAPHCSTPGQLHSYCHLNLCTPPDVCFSPPRYFEEAPTAQSTAACSVESLEASSEASISECLSKRGCLQHTPARGFYPRSMSLSSPHTTCERCREFPCTLARMSPKPYRLACRRSFSMPPTVLSCSPARTSQSSCSLTAIGARESPLSPLTCRRKLDQSPGCPVAGELGSVVEPPTLQSFGCAACRQGKNRCIDRMPPSSQSASSKALLCRSQRVESLRGRSRPVQIRNENLSIVHLAPGRPEWLPPPLLPSVCPLSKTKHATDRCVLNQGSEGESTSPSQRATSRQGSANQQEDPAVKQKPQNTPKRTGAAAVEKVFEAKSERNILSAGRQEVRGGVAVTPEGKASARGPSCSPLHHLRQKQPTAKDFSKVCRPSSCTEAVRRNNPRVGPAPGTSGFSSPSCPLPRKPKLSGRPCGRSSSSVAWENGLCAGTPFSRSTN</sequence>
<feature type="region of interest" description="Disordered" evidence="2">
    <location>
        <begin position="2376"/>
        <end position="2419"/>
    </location>
</feature>
<evidence type="ECO:0000256" key="2">
    <source>
        <dbReference type="SAM" id="MobiDB-lite"/>
    </source>
</evidence>
<comment type="caution">
    <text evidence="3">The sequence shown here is derived from an EMBL/GenBank/DDBJ whole genome shotgun (WGS) entry which is preliminary data.</text>
</comment>
<evidence type="ECO:0000313" key="4">
    <source>
        <dbReference type="Proteomes" id="UP000028828"/>
    </source>
</evidence>
<feature type="coiled-coil region" evidence="1">
    <location>
        <begin position="665"/>
        <end position="699"/>
    </location>
</feature>
<feature type="coiled-coil region" evidence="1">
    <location>
        <begin position="1485"/>
        <end position="1523"/>
    </location>
</feature>
<evidence type="ECO:0000313" key="3">
    <source>
        <dbReference type="EMBL" id="KFG42881.1"/>
    </source>
</evidence>
<feature type="compositionally biased region" description="Polar residues" evidence="2">
    <location>
        <begin position="2376"/>
        <end position="2401"/>
    </location>
</feature>
<dbReference type="VEuPathDB" id="ToxoDB:TGP89_225280"/>
<gene>
    <name evidence="3" type="ORF">TGP89_225280</name>
</gene>